<dbReference type="PANTHER" id="PTHR48081:SF33">
    <property type="entry name" value="KYNURENINE FORMAMIDASE"/>
    <property type="match status" value="1"/>
</dbReference>
<dbReference type="PROSITE" id="PS51257">
    <property type="entry name" value="PROKAR_LIPOPROTEIN"/>
    <property type="match status" value="1"/>
</dbReference>
<evidence type="ECO:0000313" key="3">
    <source>
        <dbReference type="EMBL" id="MFD1766517.1"/>
    </source>
</evidence>
<organism evidence="3 4">
    <name type="scientific">Sphingorhabdus buctiana</name>
    <dbReference type="NCBI Taxonomy" id="1508805"/>
    <lineage>
        <taxon>Bacteria</taxon>
        <taxon>Pseudomonadati</taxon>
        <taxon>Pseudomonadota</taxon>
        <taxon>Alphaproteobacteria</taxon>
        <taxon>Sphingomonadales</taxon>
        <taxon>Sphingomonadaceae</taxon>
        <taxon>Sphingorhabdus</taxon>
    </lineage>
</organism>
<name>A0ABW4MC23_9SPHN</name>
<dbReference type="Pfam" id="PF20434">
    <property type="entry name" value="BD-FAE"/>
    <property type="match status" value="1"/>
</dbReference>
<dbReference type="Gene3D" id="3.40.50.1820">
    <property type="entry name" value="alpha/beta hydrolase"/>
    <property type="match status" value="1"/>
</dbReference>
<dbReference type="InterPro" id="IPR029058">
    <property type="entry name" value="AB_hydrolase_fold"/>
</dbReference>
<dbReference type="RefSeq" id="WP_374611609.1">
    <property type="nucleotide sequence ID" value="NZ_JBHUEL010000004.1"/>
</dbReference>
<evidence type="ECO:0000256" key="1">
    <source>
        <dbReference type="ARBA" id="ARBA00022801"/>
    </source>
</evidence>
<gene>
    <name evidence="3" type="ORF">ACFSAG_06645</name>
</gene>
<dbReference type="InterPro" id="IPR050300">
    <property type="entry name" value="GDXG_lipolytic_enzyme"/>
</dbReference>
<protein>
    <submittedName>
        <fullName evidence="3">Alpha/beta hydrolase</fullName>
    </submittedName>
</protein>
<accession>A0ABW4MC23</accession>
<evidence type="ECO:0000259" key="2">
    <source>
        <dbReference type="Pfam" id="PF20434"/>
    </source>
</evidence>
<feature type="domain" description="BD-FAE-like" evidence="2">
    <location>
        <begin position="105"/>
        <end position="211"/>
    </location>
</feature>
<dbReference type="PANTHER" id="PTHR48081">
    <property type="entry name" value="AB HYDROLASE SUPERFAMILY PROTEIN C4A8.06C"/>
    <property type="match status" value="1"/>
</dbReference>
<dbReference type="GO" id="GO:0016787">
    <property type="term" value="F:hydrolase activity"/>
    <property type="evidence" value="ECO:0007669"/>
    <property type="project" value="UniProtKB-KW"/>
</dbReference>
<keyword evidence="1 3" id="KW-0378">Hydrolase</keyword>
<comment type="caution">
    <text evidence="3">The sequence shown here is derived from an EMBL/GenBank/DDBJ whole genome shotgun (WGS) entry which is preliminary data.</text>
</comment>
<dbReference type="Proteomes" id="UP001597215">
    <property type="component" value="Unassembled WGS sequence"/>
</dbReference>
<sequence length="350" mass="37961">MRNWIIAASTIALVATACHAQRGERLSPECRRAVVELCGMNRGKLRECLQSRSSELPDKCTGELRERIQARLGDDKRTANPTNDRQFQAMNGVEYSYGSDALQKLDFYRAKTDAKKAPLLVFVHGGGWKRGDKRNATGTDKVTHYTGLGYHLATINYRLVPAATVEQQGADVAAAVAYLLKNAEKLGIDRSRVVLMGHSAGAHLSALVGTDPQYLRGAGLGLDALSGVMPIDGAAYDVPAQMREGAQIMKQTYVQAFGTDAARQKELSPYWHAQSPNAPAFLILHVDRADGKRQSEALADALQKSGTDVQLNAFEGKGLKGHGDINRKLGDPSYPATPVVDAWLKHVIGL</sequence>
<proteinExistence type="predicted"/>
<reference evidence="4" key="1">
    <citation type="journal article" date="2019" name="Int. J. Syst. Evol. Microbiol.">
        <title>The Global Catalogue of Microorganisms (GCM) 10K type strain sequencing project: providing services to taxonomists for standard genome sequencing and annotation.</title>
        <authorList>
            <consortium name="The Broad Institute Genomics Platform"/>
            <consortium name="The Broad Institute Genome Sequencing Center for Infectious Disease"/>
            <person name="Wu L."/>
            <person name="Ma J."/>
        </authorList>
    </citation>
    <scope>NUCLEOTIDE SEQUENCE [LARGE SCALE GENOMIC DNA]</scope>
    <source>
        <strain evidence="4">CGMCC 1.12449</strain>
    </source>
</reference>
<dbReference type="EMBL" id="JBHUEL010000004">
    <property type="protein sequence ID" value="MFD1766517.1"/>
    <property type="molecule type" value="Genomic_DNA"/>
</dbReference>
<dbReference type="InterPro" id="IPR049492">
    <property type="entry name" value="BD-FAE-like_dom"/>
</dbReference>
<evidence type="ECO:0000313" key="4">
    <source>
        <dbReference type="Proteomes" id="UP001597215"/>
    </source>
</evidence>
<dbReference type="SUPFAM" id="SSF53474">
    <property type="entry name" value="alpha/beta-Hydrolases"/>
    <property type="match status" value="1"/>
</dbReference>
<keyword evidence="4" id="KW-1185">Reference proteome</keyword>